<feature type="transmembrane region" description="Helical" evidence="1">
    <location>
        <begin position="330"/>
        <end position="352"/>
    </location>
</feature>
<dbReference type="HOGENOM" id="CLU_022883_6_0_1"/>
<feature type="transmembrane region" description="Helical" evidence="1">
    <location>
        <begin position="140"/>
        <end position="161"/>
    </location>
</feature>
<dbReference type="EMBL" id="KN824668">
    <property type="protein sequence ID" value="KIM19488.1"/>
    <property type="molecule type" value="Genomic_DNA"/>
</dbReference>
<dbReference type="PANTHER" id="PTHR35043">
    <property type="entry name" value="TRANSCRIPTION FACTOR DOMAIN-CONTAINING PROTEIN"/>
    <property type="match status" value="1"/>
</dbReference>
<keyword evidence="1" id="KW-1133">Transmembrane helix</keyword>
<keyword evidence="1" id="KW-0812">Transmembrane</keyword>
<dbReference type="OrthoDB" id="9451547at2759"/>
<reference evidence="2 3" key="1">
    <citation type="submission" date="2014-04" db="EMBL/GenBank/DDBJ databases">
        <authorList>
            <consortium name="DOE Joint Genome Institute"/>
            <person name="Kuo A."/>
            <person name="Zuccaro A."/>
            <person name="Kohler A."/>
            <person name="Nagy L.G."/>
            <person name="Floudas D."/>
            <person name="Copeland A."/>
            <person name="Barry K.W."/>
            <person name="Cichocki N."/>
            <person name="Veneault-Fourrey C."/>
            <person name="LaButti K."/>
            <person name="Lindquist E.A."/>
            <person name="Lipzen A."/>
            <person name="Lundell T."/>
            <person name="Morin E."/>
            <person name="Murat C."/>
            <person name="Sun H."/>
            <person name="Tunlid A."/>
            <person name="Henrissat B."/>
            <person name="Grigoriev I.V."/>
            <person name="Hibbett D.S."/>
            <person name="Martin F."/>
            <person name="Nordberg H.P."/>
            <person name="Cantor M.N."/>
            <person name="Hua S.X."/>
        </authorList>
    </citation>
    <scope>NUCLEOTIDE SEQUENCE [LARGE SCALE GENOMIC DNA]</scope>
    <source>
        <strain evidence="2 3">MAFF 305830</strain>
    </source>
</reference>
<dbReference type="PANTHER" id="PTHR35043:SF7">
    <property type="entry name" value="TRANSCRIPTION FACTOR DOMAIN-CONTAINING PROTEIN"/>
    <property type="match status" value="1"/>
</dbReference>
<protein>
    <submittedName>
        <fullName evidence="2">Uncharacterized protein</fullName>
    </submittedName>
</protein>
<dbReference type="AlphaFoldDB" id="A0A0C2VYU1"/>
<feature type="transmembrane region" description="Helical" evidence="1">
    <location>
        <begin position="173"/>
        <end position="190"/>
    </location>
</feature>
<feature type="transmembrane region" description="Helical" evidence="1">
    <location>
        <begin position="262"/>
        <end position="286"/>
    </location>
</feature>
<name>A0A0C2VYU1_SERVB</name>
<accession>A0A0C2VYU1</accession>
<evidence type="ECO:0000256" key="1">
    <source>
        <dbReference type="SAM" id="Phobius"/>
    </source>
</evidence>
<reference evidence="3" key="2">
    <citation type="submission" date="2015-01" db="EMBL/GenBank/DDBJ databases">
        <title>Evolutionary Origins and Diversification of the Mycorrhizal Mutualists.</title>
        <authorList>
            <consortium name="DOE Joint Genome Institute"/>
            <consortium name="Mycorrhizal Genomics Consortium"/>
            <person name="Kohler A."/>
            <person name="Kuo A."/>
            <person name="Nagy L.G."/>
            <person name="Floudas D."/>
            <person name="Copeland A."/>
            <person name="Barry K.W."/>
            <person name="Cichocki N."/>
            <person name="Veneault-Fourrey C."/>
            <person name="LaButti K."/>
            <person name="Lindquist E.A."/>
            <person name="Lipzen A."/>
            <person name="Lundell T."/>
            <person name="Morin E."/>
            <person name="Murat C."/>
            <person name="Riley R."/>
            <person name="Ohm R."/>
            <person name="Sun H."/>
            <person name="Tunlid A."/>
            <person name="Henrissat B."/>
            <person name="Grigoriev I.V."/>
            <person name="Hibbett D.S."/>
            <person name="Martin F."/>
        </authorList>
    </citation>
    <scope>NUCLEOTIDE SEQUENCE [LARGE SCALE GENOMIC DNA]</scope>
    <source>
        <strain evidence="3">MAFF 305830</strain>
    </source>
</reference>
<keyword evidence="3" id="KW-1185">Reference proteome</keyword>
<evidence type="ECO:0000313" key="2">
    <source>
        <dbReference type="EMBL" id="KIM19488.1"/>
    </source>
</evidence>
<gene>
    <name evidence="2" type="ORF">M408DRAFT_315729</name>
</gene>
<organism evidence="2 3">
    <name type="scientific">Serendipita vermifera MAFF 305830</name>
    <dbReference type="NCBI Taxonomy" id="933852"/>
    <lineage>
        <taxon>Eukaryota</taxon>
        <taxon>Fungi</taxon>
        <taxon>Dikarya</taxon>
        <taxon>Basidiomycota</taxon>
        <taxon>Agaricomycotina</taxon>
        <taxon>Agaricomycetes</taxon>
        <taxon>Sebacinales</taxon>
        <taxon>Serendipitaceae</taxon>
        <taxon>Serendipita</taxon>
    </lineage>
</organism>
<evidence type="ECO:0000313" key="3">
    <source>
        <dbReference type="Proteomes" id="UP000054097"/>
    </source>
</evidence>
<dbReference type="Proteomes" id="UP000054097">
    <property type="component" value="Unassembled WGS sequence"/>
</dbReference>
<feature type="transmembrane region" description="Helical" evidence="1">
    <location>
        <begin position="20"/>
        <end position="41"/>
    </location>
</feature>
<feature type="transmembrane region" description="Helical" evidence="1">
    <location>
        <begin position="298"/>
        <end position="318"/>
    </location>
</feature>
<sequence length="386" mass="44112">KHNQSWFEKWLWDPLHELATYKLPLFLWALLVPEYILSWAVRQYMQADVIRKQVPGWTRTHGHFMIMGGFHLFRLPTEAPTISLPLKSSEPSNFVIPTGDHSRADEVPVCPIKFEDVPVDILKIIAPTETELQDRGKSDVLTKIIVLVQTLWFVIQCIARGSQRLPLTELEVVTLAYATLNFFIYVFWWDKPKNIECPNRVYKPSTTSHEESGREATQWGDTPFRWINRIIQYTLGGQDDYITISEEASIPMFWSGRIEEYLQAYAGIGPSILGSVFGAIHCVAWLSEFPSRPELILWRISCIAMIAVPFMAVILCVVSVVNERMGRKDTWWLSVLGVTSAVLLVLSAWLYIASRIATLVIAFTTLRSLPPAAYTTVDWTTFIPHI</sequence>
<feature type="non-terminal residue" evidence="2">
    <location>
        <position position="1"/>
    </location>
</feature>
<proteinExistence type="predicted"/>
<keyword evidence="1" id="KW-0472">Membrane</keyword>